<evidence type="ECO:0000313" key="2">
    <source>
        <dbReference type="Proteomes" id="UP000593575"/>
    </source>
</evidence>
<dbReference type="EMBL" id="JABFAE010000008">
    <property type="protein sequence ID" value="MBA0833624.1"/>
    <property type="molecule type" value="Genomic_DNA"/>
</dbReference>
<comment type="caution">
    <text evidence="1">The sequence shown here is derived from an EMBL/GenBank/DDBJ whole genome shotgun (WGS) entry which is preliminary data.</text>
</comment>
<organism evidence="1 2">
    <name type="scientific">Gossypium armourianum</name>
    <dbReference type="NCBI Taxonomy" id="34283"/>
    <lineage>
        <taxon>Eukaryota</taxon>
        <taxon>Viridiplantae</taxon>
        <taxon>Streptophyta</taxon>
        <taxon>Embryophyta</taxon>
        <taxon>Tracheophyta</taxon>
        <taxon>Spermatophyta</taxon>
        <taxon>Magnoliopsida</taxon>
        <taxon>eudicotyledons</taxon>
        <taxon>Gunneridae</taxon>
        <taxon>Pentapetalae</taxon>
        <taxon>rosids</taxon>
        <taxon>malvids</taxon>
        <taxon>Malvales</taxon>
        <taxon>Malvaceae</taxon>
        <taxon>Malvoideae</taxon>
        <taxon>Gossypium</taxon>
    </lineage>
</organism>
<reference evidence="1 2" key="1">
    <citation type="journal article" date="2019" name="Genome Biol. Evol.">
        <title>Insights into the evolution of the New World diploid cottons (Gossypium, subgenus Houzingenia) based on genome sequencing.</title>
        <authorList>
            <person name="Grover C.E."/>
            <person name="Arick M.A. 2nd"/>
            <person name="Thrash A."/>
            <person name="Conover J.L."/>
            <person name="Sanders W.S."/>
            <person name="Peterson D.G."/>
            <person name="Frelichowski J.E."/>
            <person name="Scheffler J.A."/>
            <person name="Scheffler B.E."/>
            <person name="Wendel J.F."/>
        </authorList>
    </citation>
    <scope>NUCLEOTIDE SEQUENCE [LARGE SCALE GENOMIC DNA]</scope>
    <source>
        <strain evidence="1">6</strain>
        <tissue evidence="1">Leaf</tissue>
    </source>
</reference>
<proteinExistence type="predicted"/>
<dbReference type="Proteomes" id="UP000593575">
    <property type="component" value="Unassembled WGS sequence"/>
</dbReference>
<gene>
    <name evidence="1" type="ORF">Goarm_006054</name>
</gene>
<dbReference type="AlphaFoldDB" id="A0A7J9JIG8"/>
<keyword evidence="2" id="KW-1185">Reference proteome</keyword>
<name>A0A7J9JIG8_9ROSI</name>
<accession>A0A7J9JIG8</accession>
<sequence length="34" mass="3659">MGTTKMDSLLTFPKVISPFMLAKTEADTLSLSPS</sequence>
<protein>
    <submittedName>
        <fullName evidence="1">Uncharacterized protein</fullName>
    </submittedName>
</protein>
<evidence type="ECO:0000313" key="1">
    <source>
        <dbReference type="EMBL" id="MBA0833624.1"/>
    </source>
</evidence>